<name>A0A177N743_9GAMM</name>
<dbReference type="STRING" id="980561.A1359_12080"/>
<evidence type="ECO:0000313" key="3">
    <source>
        <dbReference type="Proteomes" id="UP000078476"/>
    </source>
</evidence>
<dbReference type="AlphaFoldDB" id="A0A177N743"/>
<feature type="transmembrane region" description="Helical" evidence="1">
    <location>
        <begin position="37"/>
        <end position="64"/>
    </location>
</feature>
<keyword evidence="1" id="KW-0812">Transmembrane</keyword>
<feature type="transmembrane region" description="Helical" evidence="1">
    <location>
        <begin position="6"/>
        <end position="25"/>
    </location>
</feature>
<keyword evidence="1" id="KW-1133">Transmembrane helix</keyword>
<sequence length="80" mass="9296">MKPTTIIFLAFSVLLEIPIAMIYLARFAPYRINRWVNIAAVAVTFLFVLGGRTLIPLIFFLQVWGNWNVIYRMACLEMEN</sequence>
<accession>A0A177N743</accession>
<dbReference type="EMBL" id="LUUI01000117">
    <property type="protein sequence ID" value="OAI13671.1"/>
    <property type="molecule type" value="Genomic_DNA"/>
</dbReference>
<comment type="caution">
    <text evidence="2">The sequence shown here is derived from an EMBL/GenBank/DDBJ whole genome shotgun (WGS) entry which is preliminary data.</text>
</comment>
<organism evidence="2 3">
    <name type="scientific">Methylomonas lenta</name>
    <dbReference type="NCBI Taxonomy" id="980561"/>
    <lineage>
        <taxon>Bacteria</taxon>
        <taxon>Pseudomonadati</taxon>
        <taxon>Pseudomonadota</taxon>
        <taxon>Gammaproteobacteria</taxon>
        <taxon>Methylococcales</taxon>
        <taxon>Methylococcaceae</taxon>
        <taxon>Methylomonas</taxon>
    </lineage>
</organism>
<dbReference type="Proteomes" id="UP000078476">
    <property type="component" value="Unassembled WGS sequence"/>
</dbReference>
<evidence type="ECO:0000313" key="2">
    <source>
        <dbReference type="EMBL" id="OAI13671.1"/>
    </source>
</evidence>
<evidence type="ECO:0000256" key="1">
    <source>
        <dbReference type="SAM" id="Phobius"/>
    </source>
</evidence>
<keyword evidence="1" id="KW-0472">Membrane</keyword>
<gene>
    <name evidence="2" type="ORF">A1359_12080</name>
</gene>
<protein>
    <submittedName>
        <fullName evidence="2">Uncharacterized protein</fullName>
    </submittedName>
</protein>
<proteinExistence type="predicted"/>
<reference evidence="2 3" key="1">
    <citation type="submission" date="2016-03" db="EMBL/GenBank/DDBJ databases">
        <authorList>
            <person name="Ploux O."/>
        </authorList>
    </citation>
    <scope>NUCLEOTIDE SEQUENCE [LARGE SCALE GENOMIC DNA]</scope>
    <source>
        <strain evidence="2 3">R-45370</strain>
    </source>
</reference>
<keyword evidence="3" id="KW-1185">Reference proteome</keyword>